<protein>
    <submittedName>
        <fullName evidence="1">Molecular chaperone DnaK</fullName>
    </submittedName>
</protein>
<dbReference type="EMBL" id="BGKA01000027">
    <property type="protein sequence ID" value="GBH14981.1"/>
    <property type="molecule type" value="Genomic_DNA"/>
</dbReference>
<evidence type="ECO:0000313" key="2">
    <source>
        <dbReference type="Proteomes" id="UP000248291"/>
    </source>
</evidence>
<dbReference type="Proteomes" id="UP000248291">
    <property type="component" value="Unassembled WGS sequence"/>
</dbReference>
<accession>A0AAN4Q0T3</accession>
<proteinExistence type="predicted"/>
<gene>
    <name evidence="1" type="ORF">KPSA3_00898</name>
</gene>
<reference evidence="1 2" key="1">
    <citation type="submission" date="2018-04" db="EMBL/GenBank/DDBJ databases">
        <title>Draft genome sequence of Pseudomonas syringae pv. actinidiae biovar 3 strains isolated from kiwifruit in Kagawa prefecture.</title>
        <authorList>
            <person name="Tabuchi M."/>
            <person name="Saito M."/>
            <person name="Fujiwara S."/>
            <person name="Sasa N."/>
            <person name="Akimitsu K."/>
            <person name="Gomi K."/>
            <person name="Konishi-Sugita S."/>
            <person name="Hamano K."/>
            <person name="Kataoka I."/>
        </authorList>
    </citation>
    <scope>NUCLEOTIDE SEQUENCE [LARGE SCALE GENOMIC DNA]</scope>
    <source>
        <strain evidence="1 2">MAFF212211</strain>
    </source>
</reference>
<sequence length="42" mass="4729">MSTKFIVLNLIPKSQSKFTKTNFAGCISWPKSVSSIKLMPIR</sequence>
<name>A0AAN4Q0T3_PSESF</name>
<dbReference type="AlphaFoldDB" id="A0AAN4Q0T3"/>
<evidence type="ECO:0000313" key="1">
    <source>
        <dbReference type="EMBL" id="GBH14981.1"/>
    </source>
</evidence>
<organism evidence="1 2">
    <name type="scientific">Pseudomonas syringae pv. actinidiae</name>
    <dbReference type="NCBI Taxonomy" id="103796"/>
    <lineage>
        <taxon>Bacteria</taxon>
        <taxon>Pseudomonadati</taxon>
        <taxon>Pseudomonadota</taxon>
        <taxon>Gammaproteobacteria</taxon>
        <taxon>Pseudomonadales</taxon>
        <taxon>Pseudomonadaceae</taxon>
        <taxon>Pseudomonas</taxon>
        <taxon>Pseudomonas syringae</taxon>
    </lineage>
</organism>
<comment type="caution">
    <text evidence="1">The sequence shown here is derived from an EMBL/GenBank/DDBJ whole genome shotgun (WGS) entry which is preliminary data.</text>
</comment>